<proteinExistence type="predicted"/>
<comment type="caution">
    <text evidence="1">The sequence shown here is derived from an EMBL/GenBank/DDBJ whole genome shotgun (WGS) entry which is preliminary data.</text>
</comment>
<dbReference type="OrthoDB" id="6870466at2"/>
<dbReference type="Proteomes" id="UP000275256">
    <property type="component" value="Unassembled WGS sequence"/>
</dbReference>
<dbReference type="EMBL" id="REFW01000001">
    <property type="protein sequence ID" value="RMB62324.1"/>
    <property type="molecule type" value="Genomic_DNA"/>
</dbReference>
<dbReference type="RefSeq" id="WP_121900874.1">
    <property type="nucleotide sequence ID" value="NZ_REFW01000001.1"/>
</dbReference>
<name>A0A3M0GBQ2_9ACTN</name>
<reference evidence="1 2" key="1">
    <citation type="submission" date="2018-10" db="EMBL/GenBank/DDBJ databases">
        <title>Tessaracoccus antarcticuss sp. nov., isolated from sediment.</title>
        <authorList>
            <person name="Zhou L.Y."/>
            <person name="Du Z.J."/>
        </authorList>
    </citation>
    <scope>NUCLEOTIDE SEQUENCE [LARGE SCALE GENOMIC DNA]</scope>
    <source>
        <strain evidence="1 2">JDX10</strain>
    </source>
</reference>
<protein>
    <submittedName>
        <fullName evidence="1">Uncharacterized protein</fullName>
    </submittedName>
</protein>
<dbReference type="AlphaFoldDB" id="A0A3M0GBQ2"/>
<sequence length="251" mass="27946">MIPAGVAARIRQDPPLHLNIVPGCTPVVFRGNQPGARIATVGINPSIREFLTQHGAEWAGPQRRFETLSSLAIPALRHAEDADIERIVQRSLDYFTGNPYRSWFDPMESLVQELFSASYVDASACHLDIVQWPTRPLWGQLDLSTRRELVAGGIDLLLKQLASNTLQAVYLNGRTVCDVVSGLIPLSVRTARFRGNGASRGFFRGVHRGALVVGCTSNLQVERLRTEHRQDFRDWIVAECRRDLAALTHLT</sequence>
<organism evidence="1 2">
    <name type="scientific">Tessaracoccus antarcticus</name>
    <dbReference type="NCBI Taxonomy" id="2479848"/>
    <lineage>
        <taxon>Bacteria</taxon>
        <taxon>Bacillati</taxon>
        <taxon>Actinomycetota</taxon>
        <taxon>Actinomycetes</taxon>
        <taxon>Propionibacteriales</taxon>
        <taxon>Propionibacteriaceae</taxon>
        <taxon>Tessaracoccus</taxon>
    </lineage>
</organism>
<accession>A0A3M0GBQ2</accession>
<gene>
    <name evidence="1" type="ORF">EAX62_07160</name>
</gene>
<keyword evidence="2" id="KW-1185">Reference proteome</keyword>
<evidence type="ECO:0000313" key="1">
    <source>
        <dbReference type="EMBL" id="RMB62324.1"/>
    </source>
</evidence>
<evidence type="ECO:0000313" key="2">
    <source>
        <dbReference type="Proteomes" id="UP000275256"/>
    </source>
</evidence>